<evidence type="ECO:0000259" key="9">
    <source>
        <dbReference type="PROSITE" id="PS51408"/>
    </source>
</evidence>
<dbReference type="Proteomes" id="UP001153620">
    <property type="component" value="Chromosome 1"/>
</dbReference>
<dbReference type="InterPro" id="IPR001156">
    <property type="entry name" value="Transferrin-like_dom"/>
</dbReference>
<accession>A0A9N9RN59</accession>
<evidence type="ECO:0000256" key="3">
    <source>
        <dbReference type="ARBA" id="ARBA00022737"/>
    </source>
</evidence>
<keyword evidence="4 7" id="KW-1015">Disulfide bond</keyword>
<feature type="signal peptide" evidence="8">
    <location>
        <begin position="1"/>
        <end position="20"/>
    </location>
</feature>
<dbReference type="GO" id="GO:0005615">
    <property type="term" value="C:extracellular space"/>
    <property type="evidence" value="ECO:0007669"/>
    <property type="project" value="InterPro"/>
</dbReference>
<evidence type="ECO:0000256" key="8">
    <source>
        <dbReference type="SAM" id="SignalP"/>
    </source>
</evidence>
<dbReference type="PIRSF" id="PIRSF002549">
    <property type="entry name" value="Transferrin"/>
    <property type="match status" value="1"/>
</dbReference>
<reference evidence="10" key="2">
    <citation type="submission" date="2022-10" db="EMBL/GenBank/DDBJ databases">
        <authorList>
            <consortium name="ENA_rothamsted_submissions"/>
            <consortium name="culmorum"/>
            <person name="King R."/>
        </authorList>
    </citation>
    <scope>NUCLEOTIDE SEQUENCE</scope>
</reference>
<dbReference type="FunFam" id="3.40.190.10:FF:000095">
    <property type="entry name" value="Lactotransferrin"/>
    <property type="match status" value="1"/>
</dbReference>
<dbReference type="InterPro" id="IPR018195">
    <property type="entry name" value="Transferrin_Fe_BS"/>
</dbReference>
<dbReference type="PANTHER" id="PTHR11485">
    <property type="entry name" value="TRANSFERRIN"/>
    <property type="match status" value="1"/>
</dbReference>
<evidence type="ECO:0000313" key="10">
    <source>
        <dbReference type="EMBL" id="CAG9799798.1"/>
    </source>
</evidence>
<feature type="disulfide bond" evidence="7">
    <location>
        <begin position="35"/>
        <end position="77"/>
    </location>
</feature>
<feature type="disulfide bond" evidence="7">
    <location>
        <begin position="531"/>
        <end position="620"/>
    </location>
</feature>
<feature type="disulfide bond" evidence="7">
    <location>
        <begin position="146"/>
        <end position="236"/>
    </location>
</feature>
<dbReference type="OrthoDB" id="9981115at2759"/>
<dbReference type="EMBL" id="OU895877">
    <property type="protein sequence ID" value="CAG9799798.1"/>
    <property type="molecule type" value="Genomic_DNA"/>
</dbReference>
<feature type="disulfide bond" evidence="7">
    <location>
        <begin position="573"/>
        <end position="595"/>
    </location>
</feature>
<dbReference type="PROSITE" id="PS00205">
    <property type="entry name" value="TRANSFERRIN_LIKE_1"/>
    <property type="match status" value="1"/>
</dbReference>
<feature type="binding site" evidence="5">
    <location>
        <position position="155"/>
    </location>
    <ligand>
        <name>hydrogencarbonate</name>
        <dbReference type="ChEBI" id="CHEBI:17544"/>
        <label>1</label>
    </ligand>
</feature>
<feature type="binding site" evidence="5">
    <location>
        <position position="540"/>
    </location>
    <ligand>
        <name>hydrogencarbonate</name>
        <dbReference type="ChEBI" id="CHEBI:17544"/>
        <label>1</label>
    </ligand>
</feature>
<feature type="disulfide bond" evidence="7">
    <location>
        <begin position="559"/>
        <end position="770"/>
    </location>
</feature>
<reference evidence="10" key="1">
    <citation type="submission" date="2022-01" db="EMBL/GenBank/DDBJ databases">
        <authorList>
            <person name="King R."/>
        </authorList>
    </citation>
    <scope>NUCLEOTIDE SEQUENCE</scope>
</reference>
<dbReference type="GO" id="GO:0005769">
    <property type="term" value="C:early endosome"/>
    <property type="evidence" value="ECO:0007669"/>
    <property type="project" value="TreeGrafter"/>
</dbReference>
<feature type="binding site" evidence="5">
    <location>
        <position position="539"/>
    </location>
    <ligand>
        <name>hydrogencarbonate</name>
        <dbReference type="ChEBI" id="CHEBI:17544"/>
        <label>1</label>
    </ligand>
</feature>
<feature type="disulfide bond" evidence="7">
    <location>
        <begin position="189"/>
        <end position="212"/>
    </location>
</feature>
<keyword evidence="2" id="KW-0964">Secreted</keyword>
<dbReference type="CDD" id="cd13529">
    <property type="entry name" value="PBP2_transferrin"/>
    <property type="match status" value="2"/>
</dbReference>
<feature type="binding site" evidence="5">
    <location>
        <position position="154"/>
    </location>
    <ligand>
        <name>hydrogencarbonate</name>
        <dbReference type="ChEBI" id="CHEBI:17544"/>
        <label>1</label>
    </ligand>
</feature>
<dbReference type="PROSITE" id="PS51408">
    <property type="entry name" value="TRANSFERRIN_LIKE_4"/>
    <property type="match status" value="2"/>
</dbReference>
<protein>
    <recommendedName>
        <fullName evidence="9">Transferrin-like domain-containing protein</fullName>
    </recommendedName>
</protein>
<keyword evidence="6" id="KW-0408">Iron</keyword>
<dbReference type="GO" id="GO:0006826">
    <property type="term" value="P:iron ion transport"/>
    <property type="evidence" value="ECO:0007669"/>
    <property type="project" value="TreeGrafter"/>
</dbReference>
<dbReference type="Gene3D" id="3.40.190.10">
    <property type="entry name" value="Periplasmic binding protein-like II"/>
    <property type="match status" value="4"/>
</dbReference>
<evidence type="ECO:0000313" key="11">
    <source>
        <dbReference type="Proteomes" id="UP001153620"/>
    </source>
</evidence>
<dbReference type="InterPro" id="IPR016357">
    <property type="entry name" value="Transferrin"/>
</dbReference>
<sequence length="796" mass="90812">MDLKCLRSIFYFVLFGISLSQHSFDEHKSDSLIWCTISDEEQYKCQNFTVALERDKAMFDEDLMDLKCIKGYDTDECIKKIDHEKAHIMSLDAGEVFVAGRYFSLIPIMQETLEGGLSNYYAVAVIKKGSLPDVHHIRNLRNKKACFAYVGSQAGWNIPIYTLMNEGHMEVVDCNNHVKNAINFFGKSCAVNSLIDKYNPIGDNSDKLCQLCTGKVPGGWCNSADPYIGFEGAFTCLMEAGEVAFLKHTTVSEMLATKFKQVEEDHLELLCKNGERMPVSEYLQCNWGMVPSNALVTSSARSLEDRKRYQRFLQSAVKHYSRKRALDQSTTTNRYNRFDNRNRFNDDPFGFSSTTTNVPLNDSVLYESFQLFESSRYGRRLNLMFQDSTHGLDSLEEQKQTFKTYLGDHEKIIYDIRQCPVGRMTMCVTSDAEYEKCVKMRTALKAQLVKPEMLCHKAHSHISCMQSIQNGIADVIVLDAADVYTAGLKYDLIPFMSEVYNLGEPEYYVVAVSKVEDPTTELTYLKNKYTCHSGINTAAGWIYPMAYLISNGWIRPYGCDSMRAAAEYFTKSCIPGAISNEYNIGVPYDNMCDLCHGASYRYCRRDASEDYYGHTGAFRCLVEGGGHVAFVKHTTVFENTGGKRKEWWARDALDDDFELLCPDGTRNKITDYKHCNLGKVKSNAIVTRGGAGYNQKEIDAYINLFVYAQQYYGRKTPDDFSFSMFYSVPPYHDLIFQDSTRQLTIIPTNQRRWDLYLGSDFLRARRITDCDSGANILRTHFILTLSLIFLTSQTIF</sequence>
<feature type="binding site" evidence="6">
    <location>
        <position position="507"/>
    </location>
    <ligand>
        <name>Fe(3+)</name>
        <dbReference type="ChEBI" id="CHEBI:29034"/>
        <label>1</label>
    </ligand>
</feature>
<feature type="disulfide bond" evidence="7">
    <location>
        <begin position="592"/>
        <end position="603"/>
    </location>
</feature>
<feature type="disulfide bond" evidence="7">
    <location>
        <begin position="45"/>
        <end position="68"/>
    </location>
</feature>
<dbReference type="SMART" id="SM00094">
    <property type="entry name" value="TR_FER"/>
    <property type="match status" value="2"/>
</dbReference>
<dbReference type="GO" id="GO:0046872">
    <property type="term" value="F:metal ion binding"/>
    <property type="evidence" value="ECO:0007669"/>
    <property type="project" value="UniProtKB-KW"/>
</dbReference>
<feature type="domain" description="Transferrin-like" evidence="9">
    <location>
        <begin position="32"/>
        <end position="371"/>
    </location>
</feature>
<keyword evidence="8" id="KW-0732">Signal</keyword>
<dbReference type="PANTHER" id="PTHR11485:SF29">
    <property type="entry name" value="TRANSFERRIN 2"/>
    <property type="match status" value="1"/>
</dbReference>
<name>A0A9N9RN59_9DIPT</name>
<feature type="disulfide bond" evidence="7">
    <location>
        <begin position="271"/>
        <end position="285"/>
    </location>
</feature>
<dbReference type="GO" id="GO:0055037">
    <property type="term" value="C:recycling endosome"/>
    <property type="evidence" value="ECO:0007669"/>
    <property type="project" value="TreeGrafter"/>
</dbReference>
<evidence type="ECO:0000256" key="4">
    <source>
        <dbReference type="ARBA" id="ARBA00023157"/>
    </source>
</evidence>
<evidence type="ECO:0000256" key="7">
    <source>
        <dbReference type="PIRSR" id="PIRSR002549-4"/>
    </source>
</evidence>
<keyword evidence="11" id="KW-1185">Reference proteome</keyword>
<feature type="disulfide bond" evidence="7">
    <location>
        <begin position="437"/>
        <end position="455"/>
    </location>
</feature>
<dbReference type="PRINTS" id="PR00422">
    <property type="entry name" value="TRANSFERRIN"/>
</dbReference>
<feature type="chain" id="PRO_5040456367" description="Transferrin-like domain-containing protein" evidence="8">
    <location>
        <begin position="21"/>
        <end position="796"/>
    </location>
</feature>
<feature type="binding site" evidence="6">
    <location>
        <position position="92"/>
    </location>
    <ligand>
        <name>Fe(3+)</name>
        <dbReference type="ChEBI" id="CHEBI:29034"/>
        <label>1</label>
    </ligand>
</feature>
<feature type="binding site" evidence="6">
    <location>
        <position position="479"/>
    </location>
    <ligand>
        <name>Fe(3+)</name>
        <dbReference type="ChEBI" id="CHEBI:29034"/>
        <label>1</label>
    </ligand>
</feature>
<dbReference type="AlphaFoldDB" id="A0A9N9RN59"/>
<comment type="subcellular location">
    <subcellularLocation>
        <location evidence="1">Secreted</location>
    </subcellularLocation>
</comment>
<dbReference type="SUPFAM" id="SSF53850">
    <property type="entry name" value="Periplasmic binding protein-like II"/>
    <property type="match status" value="2"/>
</dbReference>
<evidence type="ECO:0000256" key="6">
    <source>
        <dbReference type="PIRSR" id="PIRSR002549-3"/>
    </source>
</evidence>
<evidence type="ECO:0000256" key="1">
    <source>
        <dbReference type="ARBA" id="ARBA00004613"/>
    </source>
</evidence>
<feature type="disulfide bond" evidence="7">
    <location>
        <begin position="427"/>
        <end position="464"/>
    </location>
</feature>
<keyword evidence="3" id="KW-0677">Repeat</keyword>
<dbReference type="Pfam" id="PF00405">
    <property type="entry name" value="Transferrin"/>
    <property type="match status" value="2"/>
</dbReference>
<dbReference type="GO" id="GO:0005886">
    <property type="term" value="C:plasma membrane"/>
    <property type="evidence" value="ECO:0007669"/>
    <property type="project" value="TreeGrafter"/>
</dbReference>
<evidence type="ECO:0000256" key="5">
    <source>
        <dbReference type="PIRSR" id="PIRSR002549-2"/>
    </source>
</evidence>
<keyword evidence="6" id="KW-0479">Metal-binding</keyword>
<evidence type="ECO:0000256" key="2">
    <source>
        <dbReference type="ARBA" id="ARBA00022525"/>
    </source>
</evidence>
<organism evidence="10 11">
    <name type="scientific">Chironomus riparius</name>
    <dbReference type="NCBI Taxonomy" id="315576"/>
    <lineage>
        <taxon>Eukaryota</taxon>
        <taxon>Metazoa</taxon>
        <taxon>Ecdysozoa</taxon>
        <taxon>Arthropoda</taxon>
        <taxon>Hexapoda</taxon>
        <taxon>Insecta</taxon>
        <taxon>Pterygota</taxon>
        <taxon>Neoptera</taxon>
        <taxon>Endopterygota</taxon>
        <taxon>Diptera</taxon>
        <taxon>Nematocera</taxon>
        <taxon>Chironomoidea</taxon>
        <taxon>Chironomidae</taxon>
        <taxon>Chironominae</taxon>
        <taxon>Chironomus</taxon>
    </lineage>
</organism>
<proteinExistence type="predicted"/>
<feature type="binding site" evidence="6">
    <location>
        <position position="120"/>
    </location>
    <ligand>
        <name>Fe(3+)</name>
        <dbReference type="ChEBI" id="CHEBI:29034"/>
        <label>1</label>
    </ligand>
</feature>
<feature type="domain" description="Transferrin-like" evidence="9">
    <location>
        <begin position="424"/>
        <end position="770"/>
    </location>
</feature>
<feature type="disulfide bond" evidence="7">
    <location>
        <begin position="661"/>
        <end position="675"/>
    </location>
</feature>
<gene>
    <name evidence="10" type="ORF">CHIRRI_LOCUS2756</name>
</gene>